<evidence type="ECO:0000256" key="1">
    <source>
        <dbReference type="ARBA" id="ARBA00023002"/>
    </source>
</evidence>
<dbReference type="InterPro" id="IPR012349">
    <property type="entry name" value="Split_barrel_FMN-bd"/>
</dbReference>
<dbReference type="GO" id="GO:0016627">
    <property type="term" value="F:oxidoreductase activity, acting on the CH-CH group of donors"/>
    <property type="evidence" value="ECO:0007669"/>
    <property type="project" value="TreeGrafter"/>
</dbReference>
<dbReference type="EMBL" id="CP016076">
    <property type="protein sequence ID" value="APU15807.1"/>
    <property type="molecule type" value="Genomic_DNA"/>
</dbReference>
<dbReference type="NCBIfam" id="TIGR03618">
    <property type="entry name" value="Rv1155_F420"/>
    <property type="match status" value="1"/>
</dbReference>
<keyword evidence="1" id="KW-0560">Oxidoreductase</keyword>
<gene>
    <name evidence="3" type="ORF">UA74_18895</name>
</gene>
<dbReference type="Gene3D" id="2.30.110.10">
    <property type="entry name" value="Electron Transport, Fmn-binding Protein, Chain A"/>
    <property type="match status" value="1"/>
</dbReference>
<evidence type="ECO:0000259" key="2">
    <source>
        <dbReference type="Pfam" id="PF01243"/>
    </source>
</evidence>
<accession>A0AAC9LDU2</accession>
<dbReference type="GO" id="GO:0005829">
    <property type="term" value="C:cytosol"/>
    <property type="evidence" value="ECO:0007669"/>
    <property type="project" value="TreeGrafter"/>
</dbReference>
<evidence type="ECO:0000313" key="4">
    <source>
        <dbReference type="Proteomes" id="UP000185511"/>
    </source>
</evidence>
<name>A0AAC9LDU2_9PSEU</name>
<feature type="domain" description="Pyridoxamine 5'-phosphate oxidase N-terminal" evidence="2">
    <location>
        <begin position="15"/>
        <end position="145"/>
    </location>
</feature>
<protein>
    <submittedName>
        <fullName evidence="3">PPOX class putative F420-dependent enzyme</fullName>
    </submittedName>
</protein>
<proteinExistence type="predicted"/>
<sequence length="158" mass="17416">MIAQSGRPGLGVLLDLLNEQRRGILMTLRGNGRPQASVVSYTFRPATGEILVSLTDGRAKTRNLRRDPRASFQVSTPDLGAYLVLDATAVLSPVATDPQDATVAELVQVYREIAGEHPDWTEYRAAMVADRRRLLRLRPERAYGWSPSDGTVGVDLRD</sequence>
<organism evidence="3 4">
    <name type="scientific">Actinoalloteichus fjordicus</name>
    <dbReference type="NCBI Taxonomy" id="1612552"/>
    <lineage>
        <taxon>Bacteria</taxon>
        <taxon>Bacillati</taxon>
        <taxon>Actinomycetota</taxon>
        <taxon>Actinomycetes</taxon>
        <taxon>Pseudonocardiales</taxon>
        <taxon>Pseudonocardiaceae</taxon>
        <taxon>Actinoalloteichus</taxon>
    </lineage>
</organism>
<dbReference type="KEGG" id="acad:UA74_18895"/>
<dbReference type="PANTHER" id="PTHR35176:SF2">
    <property type="entry name" value="F420H(2)-DEPENDENT REDUCTASE RV1155"/>
    <property type="match status" value="1"/>
</dbReference>
<evidence type="ECO:0000313" key="3">
    <source>
        <dbReference type="EMBL" id="APU15807.1"/>
    </source>
</evidence>
<dbReference type="Pfam" id="PF01243">
    <property type="entry name" value="PNPOx_N"/>
    <property type="match status" value="1"/>
</dbReference>
<dbReference type="PANTHER" id="PTHR35176">
    <property type="entry name" value="HEME OXYGENASE HI_0854-RELATED"/>
    <property type="match status" value="1"/>
</dbReference>
<dbReference type="InterPro" id="IPR052019">
    <property type="entry name" value="F420H2_bilvrd_red/Heme_oxyg"/>
</dbReference>
<dbReference type="Proteomes" id="UP000185511">
    <property type="component" value="Chromosome"/>
</dbReference>
<dbReference type="InterPro" id="IPR019920">
    <property type="entry name" value="F420-binding_dom_put"/>
</dbReference>
<dbReference type="SUPFAM" id="SSF50475">
    <property type="entry name" value="FMN-binding split barrel"/>
    <property type="match status" value="1"/>
</dbReference>
<dbReference type="InterPro" id="IPR011576">
    <property type="entry name" value="Pyridox_Oxase_N"/>
</dbReference>
<dbReference type="GO" id="GO:0070967">
    <property type="term" value="F:coenzyme F420 binding"/>
    <property type="evidence" value="ECO:0007669"/>
    <property type="project" value="TreeGrafter"/>
</dbReference>
<dbReference type="AlphaFoldDB" id="A0AAC9LDU2"/>
<keyword evidence="4" id="KW-1185">Reference proteome</keyword>
<reference evidence="4" key="1">
    <citation type="submission" date="2016-06" db="EMBL/GenBank/DDBJ databases">
        <title>Complete genome sequence of Actinoalloteichus fjordicus DSM 46855 (=ADI127-17), type strain of the new species Actinoalloteichus fjordicus.</title>
        <authorList>
            <person name="Ruckert C."/>
            <person name="Nouioui I."/>
            <person name="Willmese J."/>
            <person name="van Wezel G."/>
            <person name="Klenk H.-P."/>
            <person name="Kalinowski J."/>
            <person name="Zotchev S.B."/>
        </authorList>
    </citation>
    <scope>NUCLEOTIDE SEQUENCE [LARGE SCALE GENOMIC DNA]</scope>
    <source>
        <strain evidence="4">ADI127-7</strain>
    </source>
</reference>
<dbReference type="RefSeq" id="WP_257787477.1">
    <property type="nucleotide sequence ID" value="NZ_CP016076.1"/>
</dbReference>